<dbReference type="Proteomes" id="UP000199650">
    <property type="component" value="Unassembled WGS sequence"/>
</dbReference>
<sequence length="264" mass="30150">MSFKAEGLHARNFKTWRTIVALMLREMATSYGRSPGGYLWAVLEPIGGLTVMTVAFSMAFASPALGNNFALFYATGYLPFMMYLDLSNKISRSIRYSRPLLSYPSVTYLDAIFARLFLNALTHFLVFYILMFGIMTLFDTGNILNYAAIFNSLSMALTFSFGVGVLNCFLLTKYPIWERVWGIVTRPLFIISSIFFLIESIPQPFRDYLAYNPLVHIIGEMRRGFYATYDATWVNPLYVYGISLTLTVLGLVFLGRYHRELLNN</sequence>
<dbReference type="PROSITE" id="PS51012">
    <property type="entry name" value="ABC_TM2"/>
    <property type="match status" value="1"/>
</dbReference>
<comment type="similarity">
    <text evidence="2 9">Belongs to the ABC-2 integral membrane protein family.</text>
</comment>
<protein>
    <recommendedName>
        <fullName evidence="9">Transport permease protein</fullName>
    </recommendedName>
</protein>
<accession>A0A1I0MKQ9</accession>
<evidence type="ECO:0000313" key="12">
    <source>
        <dbReference type="Proteomes" id="UP000199650"/>
    </source>
</evidence>
<dbReference type="PANTHER" id="PTHR30413">
    <property type="entry name" value="INNER MEMBRANE TRANSPORT PERMEASE"/>
    <property type="match status" value="1"/>
</dbReference>
<dbReference type="OrthoDB" id="8479094at2"/>
<keyword evidence="6 9" id="KW-1133">Transmembrane helix</keyword>
<dbReference type="Pfam" id="PF01061">
    <property type="entry name" value="ABC2_membrane"/>
    <property type="match status" value="1"/>
</dbReference>
<evidence type="ECO:0000256" key="9">
    <source>
        <dbReference type="RuleBase" id="RU361157"/>
    </source>
</evidence>
<keyword evidence="7" id="KW-0625">Polysaccharide transport</keyword>
<keyword evidence="5 9" id="KW-0812">Transmembrane</keyword>
<dbReference type="GO" id="GO:0005886">
    <property type="term" value="C:plasma membrane"/>
    <property type="evidence" value="ECO:0007669"/>
    <property type="project" value="UniProtKB-SubCell"/>
</dbReference>
<proteinExistence type="inferred from homology"/>
<dbReference type="PANTHER" id="PTHR30413:SF10">
    <property type="entry name" value="CAPSULE POLYSACCHARIDE EXPORT INNER-MEMBRANE PROTEIN CTRC"/>
    <property type="match status" value="1"/>
</dbReference>
<feature type="domain" description="ABC transmembrane type-2" evidence="10">
    <location>
        <begin position="36"/>
        <end position="257"/>
    </location>
</feature>
<evidence type="ECO:0000256" key="4">
    <source>
        <dbReference type="ARBA" id="ARBA00022475"/>
    </source>
</evidence>
<feature type="transmembrane region" description="Helical" evidence="9">
    <location>
        <begin position="237"/>
        <end position="255"/>
    </location>
</feature>
<evidence type="ECO:0000256" key="7">
    <source>
        <dbReference type="ARBA" id="ARBA00023047"/>
    </source>
</evidence>
<dbReference type="GO" id="GO:0015920">
    <property type="term" value="P:lipopolysaccharide transport"/>
    <property type="evidence" value="ECO:0007669"/>
    <property type="project" value="TreeGrafter"/>
</dbReference>
<name>A0A1I0MKQ9_9RHOB</name>
<evidence type="ECO:0000256" key="6">
    <source>
        <dbReference type="ARBA" id="ARBA00022989"/>
    </source>
</evidence>
<dbReference type="STRING" id="1173584.SAMN05444851_0121"/>
<dbReference type="GO" id="GO:0140359">
    <property type="term" value="F:ABC-type transporter activity"/>
    <property type="evidence" value="ECO:0007669"/>
    <property type="project" value="InterPro"/>
</dbReference>
<organism evidence="11 12">
    <name type="scientific">Aliiroseovarius sediminilitoris</name>
    <dbReference type="NCBI Taxonomy" id="1173584"/>
    <lineage>
        <taxon>Bacteria</taxon>
        <taxon>Pseudomonadati</taxon>
        <taxon>Pseudomonadota</taxon>
        <taxon>Alphaproteobacteria</taxon>
        <taxon>Rhodobacterales</taxon>
        <taxon>Paracoccaceae</taxon>
        <taxon>Aliiroseovarius</taxon>
    </lineage>
</organism>
<keyword evidence="12" id="KW-1185">Reference proteome</keyword>
<dbReference type="EMBL" id="FOJB01000001">
    <property type="protein sequence ID" value="SEV88939.1"/>
    <property type="molecule type" value="Genomic_DNA"/>
</dbReference>
<evidence type="ECO:0000256" key="5">
    <source>
        <dbReference type="ARBA" id="ARBA00022692"/>
    </source>
</evidence>
<dbReference type="GO" id="GO:0015774">
    <property type="term" value="P:polysaccharide transport"/>
    <property type="evidence" value="ECO:0007669"/>
    <property type="project" value="UniProtKB-KW"/>
</dbReference>
<evidence type="ECO:0000256" key="3">
    <source>
        <dbReference type="ARBA" id="ARBA00022448"/>
    </source>
</evidence>
<dbReference type="InterPro" id="IPR047817">
    <property type="entry name" value="ABC2_TM_bact-type"/>
</dbReference>
<dbReference type="RefSeq" id="WP_091427370.1">
    <property type="nucleotide sequence ID" value="NZ_FOJB01000001.1"/>
</dbReference>
<evidence type="ECO:0000259" key="10">
    <source>
        <dbReference type="PROSITE" id="PS51012"/>
    </source>
</evidence>
<keyword evidence="7" id="KW-0762">Sugar transport</keyword>
<comment type="subcellular location">
    <subcellularLocation>
        <location evidence="9">Cell inner membrane</location>
        <topology evidence="9">Multi-pass membrane protein</topology>
    </subcellularLocation>
    <subcellularLocation>
        <location evidence="1">Cell membrane</location>
        <topology evidence="1">Multi-pass membrane protein</topology>
    </subcellularLocation>
</comment>
<evidence type="ECO:0000256" key="1">
    <source>
        <dbReference type="ARBA" id="ARBA00004651"/>
    </source>
</evidence>
<feature type="transmembrane region" description="Helical" evidence="9">
    <location>
        <begin position="180"/>
        <end position="198"/>
    </location>
</feature>
<keyword evidence="4 9" id="KW-1003">Cell membrane</keyword>
<feature type="transmembrane region" description="Helical" evidence="9">
    <location>
        <begin position="67"/>
        <end position="86"/>
    </location>
</feature>
<feature type="transmembrane region" description="Helical" evidence="9">
    <location>
        <begin position="37"/>
        <end position="61"/>
    </location>
</feature>
<evidence type="ECO:0000256" key="2">
    <source>
        <dbReference type="ARBA" id="ARBA00007783"/>
    </source>
</evidence>
<dbReference type="AlphaFoldDB" id="A0A1I0MKQ9"/>
<evidence type="ECO:0000256" key="8">
    <source>
        <dbReference type="ARBA" id="ARBA00023136"/>
    </source>
</evidence>
<gene>
    <name evidence="11" type="ORF">SAMN05444851_0121</name>
</gene>
<feature type="transmembrane region" description="Helical" evidence="9">
    <location>
        <begin position="107"/>
        <end position="131"/>
    </location>
</feature>
<keyword evidence="3 9" id="KW-0813">Transport</keyword>
<dbReference type="InterPro" id="IPR013525">
    <property type="entry name" value="ABC2_TM"/>
</dbReference>
<keyword evidence="8 9" id="KW-0472">Membrane</keyword>
<feature type="transmembrane region" description="Helical" evidence="9">
    <location>
        <begin position="143"/>
        <end position="168"/>
    </location>
</feature>
<reference evidence="11 12" key="1">
    <citation type="submission" date="2016-10" db="EMBL/GenBank/DDBJ databases">
        <authorList>
            <person name="de Groot N.N."/>
        </authorList>
    </citation>
    <scope>NUCLEOTIDE SEQUENCE [LARGE SCALE GENOMIC DNA]</scope>
    <source>
        <strain evidence="11 12">DSM 29439</strain>
    </source>
</reference>
<evidence type="ECO:0000313" key="11">
    <source>
        <dbReference type="EMBL" id="SEV88939.1"/>
    </source>
</evidence>